<protein>
    <submittedName>
        <fullName evidence="1">Uncharacterized protein</fullName>
    </submittedName>
</protein>
<gene>
    <name evidence="1" type="ORF">MERR_LOCUS32771</name>
</gene>
<keyword evidence="2" id="KW-1185">Reference proteome</keyword>
<organism evidence="1 2">
    <name type="scientific">Microthlaspi erraticum</name>
    <dbReference type="NCBI Taxonomy" id="1685480"/>
    <lineage>
        <taxon>Eukaryota</taxon>
        <taxon>Viridiplantae</taxon>
        <taxon>Streptophyta</taxon>
        <taxon>Embryophyta</taxon>
        <taxon>Tracheophyta</taxon>
        <taxon>Spermatophyta</taxon>
        <taxon>Magnoliopsida</taxon>
        <taxon>eudicotyledons</taxon>
        <taxon>Gunneridae</taxon>
        <taxon>Pentapetalae</taxon>
        <taxon>rosids</taxon>
        <taxon>malvids</taxon>
        <taxon>Brassicales</taxon>
        <taxon>Brassicaceae</taxon>
        <taxon>Coluteocarpeae</taxon>
        <taxon>Microthlaspi</taxon>
    </lineage>
</organism>
<comment type="caution">
    <text evidence="1">The sequence shown here is derived from an EMBL/GenBank/DDBJ whole genome shotgun (WGS) entry which is preliminary data.</text>
</comment>
<name>A0A6D2JZZ5_9BRAS</name>
<evidence type="ECO:0000313" key="2">
    <source>
        <dbReference type="Proteomes" id="UP000467841"/>
    </source>
</evidence>
<dbReference type="AlphaFoldDB" id="A0A6D2JZZ5"/>
<dbReference type="EMBL" id="CACVBM020001324">
    <property type="protein sequence ID" value="CAA7045536.1"/>
    <property type="molecule type" value="Genomic_DNA"/>
</dbReference>
<sequence length="92" mass="10206">MGFNGPQYLIRLAHQDISNMDRLEVVEETNRRSSQVSVTETTTRGILRLAPAQEPLAAQAPALVIQASSPGPTLFPVETRYSHNHGQRSYTM</sequence>
<dbReference type="Proteomes" id="UP000467841">
    <property type="component" value="Unassembled WGS sequence"/>
</dbReference>
<reference evidence="1" key="1">
    <citation type="submission" date="2020-01" db="EMBL/GenBank/DDBJ databases">
        <authorList>
            <person name="Mishra B."/>
        </authorList>
    </citation>
    <scope>NUCLEOTIDE SEQUENCE [LARGE SCALE GENOMIC DNA]</scope>
</reference>
<accession>A0A6D2JZZ5</accession>
<proteinExistence type="predicted"/>
<evidence type="ECO:0000313" key="1">
    <source>
        <dbReference type="EMBL" id="CAA7045536.1"/>
    </source>
</evidence>